<dbReference type="Proteomes" id="UP001165064">
    <property type="component" value="Unassembled WGS sequence"/>
</dbReference>
<protein>
    <submittedName>
        <fullName evidence="1">Unnamed protein product</fullName>
    </submittedName>
</protein>
<organism evidence="1 2">
    <name type="scientific">Ambrosiozyma monospora</name>
    <name type="common">Yeast</name>
    <name type="synonym">Endomycopsis monosporus</name>
    <dbReference type="NCBI Taxonomy" id="43982"/>
    <lineage>
        <taxon>Eukaryota</taxon>
        <taxon>Fungi</taxon>
        <taxon>Dikarya</taxon>
        <taxon>Ascomycota</taxon>
        <taxon>Saccharomycotina</taxon>
        <taxon>Pichiomycetes</taxon>
        <taxon>Pichiales</taxon>
        <taxon>Pichiaceae</taxon>
        <taxon>Ambrosiozyma</taxon>
    </lineage>
</organism>
<reference evidence="1" key="1">
    <citation type="submission" date="2023-04" db="EMBL/GenBank/DDBJ databases">
        <title>Ambrosiozyma monospora NBRC 10751.</title>
        <authorList>
            <person name="Ichikawa N."/>
            <person name="Sato H."/>
            <person name="Tonouchi N."/>
        </authorList>
    </citation>
    <scope>NUCLEOTIDE SEQUENCE</scope>
    <source>
        <strain evidence="1">NBRC 10751</strain>
    </source>
</reference>
<sequence>MKEIEFLGENKVGDSDSDSDSIDIIPSDISDSSGDFDDSGDSEEDWDELFEDNKDDDEIPVAEMGEHQTRKTKRVVLSRLDRRDFAPRDLYVI</sequence>
<name>A0ACB5UA84_AMBMO</name>
<evidence type="ECO:0000313" key="1">
    <source>
        <dbReference type="EMBL" id="GMF05337.1"/>
    </source>
</evidence>
<proteinExistence type="predicted"/>
<accession>A0ACB5UA84</accession>
<comment type="caution">
    <text evidence="1">The sequence shown here is derived from an EMBL/GenBank/DDBJ whole genome shotgun (WGS) entry which is preliminary data.</text>
</comment>
<evidence type="ECO:0000313" key="2">
    <source>
        <dbReference type="Proteomes" id="UP001165064"/>
    </source>
</evidence>
<dbReference type="EMBL" id="BSXS01014351">
    <property type="protein sequence ID" value="GMF05337.1"/>
    <property type="molecule type" value="Genomic_DNA"/>
</dbReference>
<keyword evidence="2" id="KW-1185">Reference proteome</keyword>
<gene>
    <name evidence="1" type="ORF">Amon02_001229800</name>
</gene>